<reference evidence="2 3" key="1">
    <citation type="submission" date="2015-01" db="EMBL/GenBank/DDBJ databases">
        <title>Evolution of Trichinella species and genotypes.</title>
        <authorList>
            <person name="Korhonen P.K."/>
            <person name="Edoardo P."/>
            <person name="Giuseppe L.R."/>
            <person name="Gasser R.B."/>
        </authorList>
    </citation>
    <scope>NUCLEOTIDE SEQUENCE [LARGE SCALE GENOMIC DNA]</scope>
    <source>
        <strain evidence="2">ISS2496</strain>
    </source>
</reference>
<evidence type="ECO:0000256" key="1">
    <source>
        <dbReference type="SAM" id="Phobius"/>
    </source>
</evidence>
<keyword evidence="1" id="KW-0812">Transmembrane</keyword>
<protein>
    <submittedName>
        <fullName evidence="2">Uncharacterized protein</fullName>
    </submittedName>
</protein>
<dbReference type="AlphaFoldDB" id="A0A0V0ZIC4"/>
<dbReference type="EMBL" id="JYDQ01000166">
    <property type="protein sequence ID" value="KRY12391.1"/>
    <property type="molecule type" value="Genomic_DNA"/>
</dbReference>
<comment type="caution">
    <text evidence="2">The sequence shown here is derived from an EMBL/GenBank/DDBJ whole genome shotgun (WGS) entry which is preliminary data.</text>
</comment>
<keyword evidence="1" id="KW-0472">Membrane</keyword>
<name>A0A0V0ZIC4_9BILA</name>
<sequence length="85" mass="9825">MKVVDSTTATATVCCFFLDEILFLDTPVFQAPCIIVVVSNYFFCFAFNKRLVQEFKGNYFQNISRKDLLQLKIMCCINDEQFGDD</sequence>
<proteinExistence type="predicted"/>
<keyword evidence="1" id="KW-1133">Transmembrane helix</keyword>
<gene>
    <name evidence="2" type="ORF">T12_14710</name>
</gene>
<evidence type="ECO:0000313" key="3">
    <source>
        <dbReference type="Proteomes" id="UP000054783"/>
    </source>
</evidence>
<accession>A0A0V0ZIC4</accession>
<keyword evidence="3" id="KW-1185">Reference proteome</keyword>
<dbReference type="Proteomes" id="UP000054783">
    <property type="component" value="Unassembled WGS sequence"/>
</dbReference>
<organism evidence="2 3">
    <name type="scientific">Trichinella patagoniensis</name>
    <dbReference type="NCBI Taxonomy" id="990121"/>
    <lineage>
        <taxon>Eukaryota</taxon>
        <taxon>Metazoa</taxon>
        <taxon>Ecdysozoa</taxon>
        <taxon>Nematoda</taxon>
        <taxon>Enoplea</taxon>
        <taxon>Dorylaimia</taxon>
        <taxon>Trichinellida</taxon>
        <taxon>Trichinellidae</taxon>
        <taxon>Trichinella</taxon>
    </lineage>
</organism>
<evidence type="ECO:0000313" key="2">
    <source>
        <dbReference type="EMBL" id="KRY12391.1"/>
    </source>
</evidence>
<feature type="transmembrane region" description="Helical" evidence="1">
    <location>
        <begin position="28"/>
        <end position="47"/>
    </location>
</feature>